<dbReference type="SUPFAM" id="SSF57756">
    <property type="entry name" value="Retrovirus zinc finger-like domains"/>
    <property type="match status" value="1"/>
</dbReference>
<name>A0A9N9TJK9_PHYSR</name>
<reference evidence="4" key="1">
    <citation type="submission" date="2022-01" db="EMBL/GenBank/DDBJ databases">
        <authorList>
            <person name="King R."/>
        </authorList>
    </citation>
    <scope>NUCLEOTIDE SEQUENCE</scope>
</reference>
<dbReference type="OrthoDB" id="6781600at2759"/>
<dbReference type="EMBL" id="OU900104">
    <property type="protein sequence ID" value="CAG9856032.1"/>
    <property type="molecule type" value="Genomic_DNA"/>
</dbReference>
<evidence type="ECO:0000256" key="2">
    <source>
        <dbReference type="SAM" id="MobiDB-lite"/>
    </source>
</evidence>
<sequence>MDHRSRSPRFRNTKIEREERSFSISPLSDYDGKAHGSMSARKKSEDRNKRFLRHFDERNDKRDKKTSKTKQDNYKHMSAFDNSARYNEEHITDPSVCNFEPQIQMSHNSYVPPKSTNPNDRLDRLEKMMEKLVESSINKQQILHVNNGQEAITNSMDLFTKTSHITTSAWLNKISEECLERRYDEITCINFIQSKMSGLMKAWFKTLDAYQYTWPELKMLIIQTFPDTTDFACTLRLLVDRLKIPEETITQYYFSKMYLIEACKISGCNAVSCLIDGLSDPQIQKEAREQNYLTPESFYSDFLRNLPNFGISTQIIEPLMSGIAREPVIKERDQIMRERSHGNRDRELGMKDRNHGNRESKKRKDYDDSRAAPICFKCRQKGHIAIKCPN</sequence>
<dbReference type="GO" id="GO:0003676">
    <property type="term" value="F:nucleic acid binding"/>
    <property type="evidence" value="ECO:0007669"/>
    <property type="project" value="InterPro"/>
</dbReference>
<feature type="region of interest" description="Disordered" evidence="2">
    <location>
        <begin position="1"/>
        <end position="77"/>
    </location>
</feature>
<evidence type="ECO:0000313" key="4">
    <source>
        <dbReference type="EMBL" id="CAG9856032.1"/>
    </source>
</evidence>
<keyword evidence="1" id="KW-0863">Zinc-finger</keyword>
<organism evidence="4 5">
    <name type="scientific">Phyllotreta striolata</name>
    <name type="common">Striped flea beetle</name>
    <name type="synonym">Crioceris striolata</name>
    <dbReference type="NCBI Taxonomy" id="444603"/>
    <lineage>
        <taxon>Eukaryota</taxon>
        <taxon>Metazoa</taxon>
        <taxon>Ecdysozoa</taxon>
        <taxon>Arthropoda</taxon>
        <taxon>Hexapoda</taxon>
        <taxon>Insecta</taxon>
        <taxon>Pterygota</taxon>
        <taxon>Neoptera</taxon>
        <taxon>Endopterygota</taxon>
        <taxon>Coleoptera</taxon>
        <taxon>Polyphaga</taxon>
        <taxon>Cucujiformia</taxon>
        <taxon>Chrysomeloidea</taxon>
        <taxon>Chrysomelidae</taxon>
        <taxon>Galerucinae</taxon>
        <taxon>Alticini</taxon>
        <taxon>Phyllotreta</taxon>
    </lineage>
</organism>
<dbReference type="GO" id="GO:0008270">
    <property type="term" value="F:zinc ion binding"/>
    <property type="evidence" value="ECO:0007669"/>
    <property type="project" value="UniProtKB-KW"/>
</dbReference>
<dbReference type="Pfam" id="PF00098">
    <property type="entry name" value="zf-CCHC"/>
    <property type="match status" value="1"/>
</dbReference>
<feature type="compositionally biased region" description="Basic residues" evidence="2">
    <location>
        <begin position="1"/>
        <end position="12"/>
    </location>
</feature>
<proteinExistence type="predicted"/>
<keyword evidence="5" id="KW-1185">Reference proteome</keyword>
<evidence type="ECO:0000313" key="5">
    <source>
        <dbReference type="Proteomes" id="UP001153712"/>
    </source>
</evidence>
<dbReference type="InterPro" id="IPR001878">
    <property type="entry name" value="Znf_CCHC"/>
</dbReference>
<evidence type="ECO:0000259" key="3">
    <source>
        <dbReference type="PROSITE" id="PS50158"/>
    </source>
</evidence>
<gene>
    <name evidence="4" type="ORF">PHYEVI_LOCUS2459</name>
</gene>
<keyword evidence="1" id="KW-0862">Zinc</keyword>
<dbReference type="PROSITE" id="PS50158">
    <property type="entry name" value="ZF_CCHC"/>
    <property type="match status" value="1"/>
</dbReference>
<feature type="compositionally biased region" description="Basic and acidic residues" evidence="2">
    <location>
        <begin position="42"/>
        <end position="63"/>
    </location>
</feature>
<dbReference type="Proteomes" id="UP001153712">
    <property type="component" value="Chromosome 11"/>
</dbReference>
<dbReference type="InterPro" id="IPR036875">
    <property type="entry name" value="Znf_CCHC_sf"/>
</dbReference>
<evidence type="ECO:0000256" key="1">
    <source>
        <dbReference type="PROSITE-ProRule" id="PRU00047"/>
    </source>
</evidence>
<dbReference type="SMART" id="SM00343">
    <property type="entry name" value="ZnF_C2HC"/>
    <property type="match status" value="1"/>
</dbReference>
<accession>A0A9N9TJK9</accession>
<feature type="region of interest" description="Disordered" evidence="2">
    <location>
        <begin position="333"/>
        <end position="366"/>
    </location>
</feature>
<feature type="domain" description="CCHC-type" evidence="3">
    <location>
        <begin position="375"/>
        <end position="390"/>
    </location>
</feature>
<keyword evidence="1" id="KW-0479">Metal-binding</keyword>
<protein>
    <recommendedName>
        <fullName evidence="3">CCHC-type domain-containing protein</fullName>
    </recommendedName>
</protein>
<dbReference type="AlphaFoldDB" id="A0A9N9TJK9"/>